<dbReference type="AlphaFoldDB" id="A0A512DIH2"/>
<dbReference type="NCBIfam" id="TIGR00093">
    <property type="entry name" value="pseudouridine synthase"/>
    <property type="match status" value="1"/>
</dbReference>
<dbReference type="Gene3D" id="3.30.70.1560">
    <property type="entry name" value="Alpha-L RNA-binding motif"/>
    <property type="match status" value="1"/>
</dbReference>
<dbReference type="InterPro" id="IPR050343">
    <property type="entry name" value="RsuA_PseudoU_synthase"/>
</dbReference>
<dbReference type="CDD" id="cd02566">
    <property type="entry name" value="PseudoU_synth_RluE"/>
    <property type="match status" value="1"/>
</dbReference>
<dbReference type="InterPro" id="IPR042092">
    <property type="entry name" value="PsdUridine_s_RsuA/RluB/E/F_cat"/>
</dbReference>
<reference evidence="6 7" key="1">
    <citation type="submission" date="2019-07" db="EMBL/GenBank/DDBJ databases">
        <title>Whole genome shotgun sequence of Skermanella aerolata NBRC 106429.</title>
        <authorList>
            <person name="Hosoyama A."/>
            <person name="Uohara A."/>
            <person name="Ohji S."/>
            <person name="Ichikawa N."/>
        </authorList>
    </citation>
    <scope>NUCLEOTIDE SEQUENCE [LARGE SCALE GENOMIC DNA]</scope>
    <source>
        <strain evidence="6 7">NBRC 106429</strain>
    </source>
</reference>
<proteinExistence type="inferred from homology"/>
<dbReference type="EC" id="5.4.99.-" evidence="3"/>
<evidence type="ECO:0000256" key="1">
    <source>
        <dbReference type="ARBA" id="ARBA00008348"/>
    </source>
</evidence>
<dbReference type="PANTHER" id="PTHR47683:SF2">
    <property type="entry name" value="RNA-BINDING S4 DOMAIN-CONTAINING PROTEIN"/>
    <property type="match status" value="1"/>
</dbReference>
<dbReference type="SUPFAM" id="SSF55120">
    <property type="entry name" value="Pseudouridine synthase"/>
    <property type="match status" value="1"/>
</dbReference>
<dbReference type="PROSITE" id="PS01149">
    <property type="entry name" value="PSI_RSU"/>
    <property type="match status" value="1"/>
</dbReference>
<dbReference type="InterPro" id="IPR006145">
    <property type="entry name" value="PsdUridine_synth_RsuA/RluA"/>
</dbReference>
<dbReference type="EMBL" id="BJYZ01000002">
    <property type="protein sequence ID" value="GEO36256.1"/>
    <property type="molecule type" value="Genomic_DNA"/>
</dbReference>
<dbReference type="Gene3D" id="3.30.70.580">
    <property type="entry name" value="Pseudouridine synthase I, catalytic domain, N-terminal subdomain"/>
    <property type="match status" value="1"/>
</dbReference>
<evidence type="ECO:0000259" key="5">
    <source>
        <dbReference type="Pfam" id="PF00849"/>
    </source>
</evidence>
<sequence length="214" mass="23943">MPHLKFGKKPPTRKPPARKSEKPQAVASGRLILFNKPYDVLSQFTDREHGRATLADFIKVPDVYVAGRLDRDSEGLLVLTDDGRLISRIADPKHKQPKTYWAQVEGIPTDEALESLRRGVTLNDGPTLPAGARLIDGPPGLWPRDPPIRYRASIPTSWVELTLREGRNRQVRRMTAAVGLPTLRLIRHAVGDWTLDGLEPGRWREIPFKSPAGS</sequence>
<evidence type="ECO:0000256" key="2">
    <source>
        <dbReference type="ARBA" id="ARBA00023235"/>
    </source>
</evidence>
<gene>
    <name evidence="6" type="ORF">SAE02_04040</name>
</gene>
<dbReference type="InterPro" id="IPR000748">
    <property type="entry name" value="PsdUridine_synth_RsuA/RluB/E/F"/>
</dbReference>
<dbReference type="PANTHER" id="PTHR47683">
    <property type="entry name" value="PSEUDOURIDINE SYNTHASE FAMILY PROTEIN-RELATED"/>
    <property type="match status" value="1"/>
</dbReference>
<feature type="domain" description="Pseudouridine synthase RsuA/RluA-like" evidence="5">
    <location>
        <begin position="31"/>
        <end position="177"/>
    </location>
</feature>
<dbReference type="Proteomes" id="UP000321523">
    <property type="component" value="Unassembled WGS sequence"/>
</dbReference>
<evidence type="ECO:0000313" key="6">
    <source>
        <dbReference type="EMBL" id="GEO36256.1"/>
    </source>
</evidence>
<keyword evidence="7" id="KW-1185">Reference proteome</keyword>
<name>A0A512DIH2_9PROT</name>
<organism evidence="6 7">
    <name type="scientific">Skermanella aerolata</name>
    <dbReference type="NCBI Taxonomy" id="393310"/>
    <lineage>
        <taxon>Bacteria</taxon>
        <taxon>Pseudomonadati</taxon>
        <taxon>Pseudomonadota</taxon>
        <taxon>Alphaproteobacteria</taxon>
        <taxon>Rhodospirillales</taxon>
        <taxon>Azospirillaceae</taxon>
        <taxon>Skermanella</taxon>
    </lineage>
</organism>
<dbReference type="RefSeq" id="WP_308518083.1">
    <property type="nucleotide sequence ID" value="NZ_BJYZ01000002.1"/>
</dbReference>
<evidence type="ECO:0000256" key="3">
    <source>
        <dbReference type="RuleBase" id="RU003887"/>
    </source>
</evidence>
<dbReference type="GO" id="GO:0140098">
    <property type="term" value="F:catalytic activity, acting on RNA"/>
    <property type="evidence" value="ECO:0007669"/>
    <property type="project" value="UniProtKB-ARBA"/>
</dbReference>
<feature type="compositionally biased region" description="Basic residues" evidence="4">
    <location>
        <begin position="1"/>
        <end position="17"/>
    </location>
</feature>
<dbReference type="GO" id="GO:0003723">
    <property type="term" value="F:RNA binding"/>
    <property type="evidence" value="ECO:0007669"/>
    <property type="project" value="InterPro"/>
</dbReference>
<dbReference type="Pfam" id="PF00849">
    <property type="entry name" value="PseudoU_synth_2"/>
    <property type="match status" value="1"/>
</dbReference>
<dbReference type="InterPro" id="IPR020103">
    <property type="entry name" value="PsdUridine_synth_cat_dom_sf"/>
</dbReference>
<accession>A0A512DIH2</accession>
<comment type="caution">
    <text evidence="6">The sequence shown here is derived from an EMBL/GenBank/DDBJ whole genome shotgun (WGS) entry which is preliminary data.</text>
</comment>
<protein>
    <recommendedName>
        <fullName evidence="3">Pseudouridine synthase</fullName>
        <ecNumber evidence="3">5.4.99.-</ecNumber>
    </recommendedName>
</protein>
<dbReference type="InterPro" id="IPR020094">
    <property type="entry name" value="TruA/RsuA/RluB/E/F_N"/>
</dbReference>
<dbReference type="GO" id="GO:0009982">
    <property type="term" value="F:pseudouridine synthase activity"/>
    <property type="evidence" value="ECO:0007669"/>
    <property type="project" value="InterPro"/>
</dbReference>
<dbReference type="InterPro" id="IPR018496">
    <property type="entry name" value="PsdUridine_synth_RsuA/RluB_CS"/>
</dbReference>
<evidence type="ECO:0000313" key="7">
    <source>
        <dbReference type="Proteomes" id="UP000321523"/>
    </source>
</evidence>
<feature type="region of interest" description="Disordered" evidence="4">
    <location>
        <begin position="1"/>
        <end position="25"/>
    </location>
</feature>
<evidence type="ECO:0000256" key="4">
    <source>
        <dbReference type="SAM" id="MobiDB-lite"/>
    </source>
</evidence>
<keyword evidence="2 3" id="KW-0413">Isomerase</keyword>
<comment type="similarity">
    <text evidence="1 3">Belongs to the pseudouridine synthase RsuA family.</text>
</comment>
<dbReference type="GO" id="GO:0006364">
    <property type="term" value="P:rRNA processing"/>
    <property type="evidence" value="ECO:0007669"/>
    <property type="project" value="UniProtKB-ARBA"/>
</dbReference>
<dbReference type="GO" id="GO:0001522">
    <property type="term" value="P:pseudouridine synthesis"/>
    <property type="evidence" value="ECO:0007669"/>
    <property type="project" value="InterPro"/>
</dbReference>